<sequence>MKTDDKLENIDSEDIDDLLIEIEKSFEISFADAELSSITTFGQLCDLVMEKIKLDNVDSCTTQQAFYKLRNAISITLQIDHKSISTDLPLTVILPHKERRHRTKKLERHLGIKLNILSPPGWLITTLGISLFASAGWLFVDTFVGALGILLTYSGFWFAQKVGKELRVETVGQLAEKITRENYVRSRRNPKTYNKNEIVDLLTDIFSENFGLDKSKLTREARLF</sequence>
<keyword evidence="1" id="KW-0472">Membrane</keyword>
<proteinExistence type="predicted"/>
<dbReference type="SUPFAM" id="SSF47336">
    <property type="entry name" value="ACP-like"/>
    <property type="match status" value="1"/>
</dbReference>
<keyword evidence="1" id="KW-0812">Transmembrane</keyword>
<evidence type="ECO:0000256" key="1">
    <source>
        <dbReference type="SAM" id="Phobius"/>
    </source>
</evidence>
<reference evidence="2 3" key="1">
    <citation type="submission" date="2019-02" db="EMBL/GenBank/DDBJ databases">
        <authorList>
            <person name="Li Y."/>
        </authorList>
    </citation>
    <scope>NUCLEOTIDE SEQUENCE [LARGE SCALE GENOMIC DNA]</scope>
    <source>
        <strain evidence="2 3">30C10-4-7</strain>
    </source>
</reference>
<dbReference type="RefSeq" id="WP_130139685.1">
    <property type="nucleotide sequence ID" value="NZ_SGIT01000001.1"/>
</dbReference>
<organism evidence="2 3">
    <name type="scientific">Sphingobacterium corticibacterium</name>
    <dbReference type="NCBI Taxonomy" id="2484746"/>
    <lineage>
        <taxon>Bacteria</taxon>
        <taxon>Pseudomonadati</taxon>
        <taxon>Bacteroidota</taxon>
        <taxon>Sphingobacteriia</taxon>
        <taxon>Sphingobacteriales</taxon>
        <taxon>Sphingobacteriaceae</taxon>
        <taxon>Sphingobacterium</taxon>
    </lineage>
</organism>
<keyword evidence="3" id="KW-1185">Reference proteome</keyword>
<dbReference type="AlphaFoldDB" id="A0A4Q6XP61"/>
<dbReference type="Proteomes" id="UP000292855">
    <property type="component" value="Unassembled WGS sequence"/>
</dbReference>
<dbReference type="EMBL" id="SGIT01000001">
    <property type="protein sequence ID" value="RZF61455.1"/>
    <property type="molecule type" value="Genomic_DNA"/>
</dbReference>
<protein>
    <submittedName>
        <fullName evidence="2">Acyl carrier protein</fullName>
    </submittedName>
</protein>
<comment type="caution">
    <text evidence="2">The sequence shown here is derived from an EMBL/GenBank/DDBJ whole genome shotgun (WGS) entry which is preliminary data.</text>
</comment>
<dbReference type="InterPro" id="IPR036736">
    <property type="entry name" value="ACP-like_sf"/>
</dbReference>
<accession>A0A4Q6XP61</accession>
<dbReference type="OrthoDB" id="668798at2"/>
<evidence type="ECO:0000313" key="3">
    <source>
        <dbReference type="Proteomes" id="UP000292855"/>
    </source>
</evidence>
<gene>
    <name evidence="2" type="ORF">EWE74_01025</name>
</gene>
<name>A0A4Q6XP61_9SPHI</name>
<feature type="transmembrane region" description="Helical" evidence="1">
    <location>
        <begin position="110"/>
        <end position="132"/>
    </location>
</feature>
<feature type="transmembrane region" description="Helical" evidence="1">
    <location>
        <begin position="138"/>
        <end position="159"/>
    </location>
</feature>
<dbReference type="Gene3D" id="1.10.1200.10">
    <property type="entry name" value="ACP-like"/>
    <property type="match status" value="1"/>
</dbReference>
<evidence type="ECO:0000313" key="2">
    <source>
        <dbReference type="EMBL" id="RZF61455.1"/>
    </source>
</evidence>
<keyword evidence="1" id="KW-1133">Transmembrane helix</keyword>